<dbReference type="InParanoid" id="A0A024GQA7"/>
<organism evidence="2 3">
    <name type="scientific">Albugo candida</name>
    <dbReference type="NCBI Taxonomy" id="65357"/>
    <lineage>
        <taxon>Eukaryota</taxon>
        <taxon>Sar</taxon>
        <taxon>Stramenopiles</taxon>
        <taxon>Oomycota</taxon>
        <taxon>Peronosporomycetes</taxon>
        <taxon>Albuginales</taxon>
        <taxon>Albuginaceae</taxon>
        <taxon>Albugo</taxon>
    </lineage>
</organism>
<gene>
    <name evidence="2" type="ORF">BN9_103330</name>
</gene>
<accession>A0A024GQA7</accession>
<evidence type="ECO:0000256" key="1">
    <source>
        <dbReference type="SAM" id="SignalP"/>
    </source>
</evidence>
<comment type="caution">
    <text evidence="2">The sequence shown here is derived from an EMBL/GenBank/DDBJ whole genome shotgun (WGS) entry which is preliminary data.</text>
</comment>
<evidence type="ECO:0000313" key="2">
    <source>
        <dbReference type="EMBL" id="CCI49079.1"/>
    </source>
</evidence>
<dbReference type="Proteomes" id="UP000053237">
    <property type="component" value="Unassembled WGS sequence"/>
</dbReference>
<protein>
    <submittedName>
        <fullName evidence="2">Uncharacterized protein</fullName>
    </submittedName>
</protein>
<proteinExistence type="predicted"/>
<keyword evidence="1" id="KW-0732">Signal</keyword>
<evidence type="ECO:0000313" key="3">
    <source>
        <dbReference type="Proteomes" id="UP000053237"/>
    </source>
</evidence>
<feature type="chain" id="PRO_5001529720" evidence="1">
    <location>
        <begin position="24"/>
        <end position="368"/>
    </location>
</feature>
<dbReference type="AlphaFoldDB" id="A0A024GQA7"/>
<dbReference type="EMBL" id="CAIX01000271">
    <property type="protein sequence ID" value="CCI49079.1"/>
    <property type="molecule type" value="Genomic_DNA"/>
</dbReference>
<name>A0A024GQA7_9STRA</name>
<keyword evidence="3" id="KW-1185">Reference proteome</keyword>
<reference evidence="2 3" key="1">
    <citation type="submission" date="2012-05" db="EMBL/GenBank/DDBJ databases">
        <title>Recombination and specialization in a pathogen metapopulation.</title>
        <authorList>
            <person name="Gardiner A."/>
            <person name="Kemen E."/>
            <person name="Schultz-Larsen T."/>
            <person name="MacLean D."/>
            <person name="Van Oosterhout C."/>
            <person name="Jones J.D.G."/>
        </authorList>
    </citation>
    <scope>NUCLEOTIDE SEQUENCE [LARGE SCALE GENOMIC DNA]</scope>
    <source>
        <strain evidence="2 3">Ac Nc2</strain>
    </source>
</reference>
<feature type="signal peptide" evidence="1">
    <location>
        <begin position="1"/>
        <end position="23"/>
    </location>
</feature>
<sequence length="368" mass="42953">MRMSRLCALFLSVLISLLKRIRTNQVSMLSGFLPLLPSQSKEYSACHECLVNSMGIEKIYLLLEHSCLRLYWVEGHSDIPRSFLKHCHSERKCMIHAAVLTNYKFHNPSMAIFQRSTDPYGNGKIESALVLLVPLIPFEGMTFRVFESNAYRKHKIPILMRKKAVSNSVLFKADREKTPYYRLENKILEPLPMEYFSHITQDQEDIDPRIRCMIIPGLSNDDACRECVAMHSQWLAFRSYLLYYKTRVSSAELLVFPSNYESSDIEFNCLKYLCTQIISWNSNDCQTLSYIFPLHHELTKTMRHKNENAMDLHTIRQALDVIAIRRRSGTDYDNLKHFNKIFAFPNTLGTMRSVRILCINITVYPNRK</sequence>